<dbReference type="InterPro" id="IPR023828">
    <property type="entry name" value="Peptidase_S8_Ser-AS"/>
</dbReference>
<feature type="transmembrane region" description="Helical" evidence="8">
    <location>
        <begin position="1515"/>
        <end position="1534"/>
    </location>
</feature>
<organism evidence="10 11">
    <name type="scientific">Halococcoides cellulosivorans</name>
    <dbReference type="NCBI Taxonomy" id="1679096"/>
    <lineage>
        <taxon>Archaea</taxon>
        <taxon>Methanobacteriati</taxon>
        <taxon>Methanobacteriota</taxon>
        <taxon>Stenosarchaea group</taxon>
        <taxon>Halobacteria</taxon>
        <taxon>Halobacteriales</taxon>
        <taxon>Haloarculaceae</taxon>
        <taxon>Halococcoides</taxon>
    </lineage>
</organism>
<keyword evidence="11" id="KW-1185">Reference proteome</keyword>
<dbReference type="Proteomes" id="UP000244727">
    <property type="component" value="Chromosome"/>
</dbReference>
<evidence type="ECO:0000256" key="6">
    <source>
        <dbReference type="PROSITE-ProRule" id="PRU01240"/>
    </source>
</evidence>
<keyword evidence="3 6" id="KW-0378">Hydrolase</keyword>
<evidence type="ECO:0000256" key="7">
    <source>
        <dbReference type="SAM" id="MobiDB-lite"/>
    </source>
</evidence>
<evidence type="ECO:0000259" key="9">
    <source>
        <dbReference type="Pfam" id="PF00082"/>
    </source>
</evidence>
<reference evidence="10 11" key="1">
    <citation type="submission" date="2018-04" db="EMBL/GenBank/DDBJ databases">
        <title>Halococcoides cellulosivorans gen. nov., sp. nov., an extremely halophilic cellulose-utilizing haloarchaeon from hypersaline lakes.</title>
        <authorList>
            <person name="Sorokin D.Y."/>
            <person name="Toshchakov S.V."/>
            <person name="Samarov N.I."/>
            <person name="Korzhenkov A."/>
            <person name="Kublanov I.V."/>
        </authorList>
    </citation>
    <scope>NUCLEOTIDE SEQUENCE [LARGE SCALE GENOMIC DNA]</scope>
    <source>
        <strain evidence="10 11">HArcel1</strain>
    </source>
</reference>
<dbReference type="InterPro" id="IPR015500">
    <property type="entry name" value="Peptidase_S8_subtilisin-rel"/>
</dbReference>
<evidence type="ECO:0000256" key="2">
    <source>
        <dbReference type="ARBA" id="ARBA00022670"/>
    </source>
</evidence>
<dbReference type="Pfam" id="PF00082">
    <property type="entry name" value="Peptidase_S8"/>
    <property type="match status" value="1"/>
</dbReference>
<dbReference type="PRINTS" id="PR00723">
    <property type="entry name" value="SUBTILISIN"/>
</dbReference>
<evidence type="ECO:0000313" key="10">
    <source>
        <dbReference type="EMBL" id="AWB28239.1"/>
    </source>
</evidence>
<feature type="compositionally biased region" description="Low complexity" evidence="7">
    <location>
        <begin position="1466"/>
        <end position="1503"/>
    </location>
</feature>
<dbReference type="RefSeq" id="WP_108383601.1">
    <property type="nucleotide sequence ID" value="NZ_CP028858.1"/>
</dbReference>
<dbReference type="InterPro" id="IPR008969">
    <property type="entry name" value="CarboxyPept-like_regulatory"/>
</dbReference>
<evidence type="ECO:0000256" key="1">
    <source>
        <dbReference type="ARBA" id="ARBA00011073"/>
    </source>
</evidence>
<feature type="region of interest" description="Disordered" evidence="7">
    <location>
        <begin position="166"/>
        <end position="213"/>
    </location>
</feature>
<feature type="active site" description="Charge relay system" evidence="5 6">
    <location>
        <position position="240"/>
    </location>
</feature>
<dbReference type="PANTHER" id="PTHR43806:SF11">
    <property type="entry name" value="CEREVISIN-RELATED"/>
    <property type="match status" value="1"/>
</dbReference>
<dbReference type="SUPFAM" id="SSF49464">
    <property type="entry name" value="Carboxypeptidase regulatory domain-like"/>
    <property type="match status" value="2"/>
</dbReference>
<feature type="active site" description="Charge relay system" evidence="5 6">
    <location>
        <position position="450"/>
    </location>
</feature>
<keyword evidence="8" id="KW-0472">Membrane</keyword>
<sequence>MTSRALLGALVVALLVGSSGVAGAVPLDDGQSPIDRSVSDRTLGNQTAPVDDGGADGPLSSSDEQAIAPPLRDANGTVEVIVRVEPDSRHGGQASISHLKSRAEQARRPVEQFAATQSGITVDRTFWLSQALLVTVDTDRLPLDRLAGVPGVTAIHPNVRVPVTGAAGTQSVRPVPGATQRQPDGIAPRPDGVGPTESRALAATGRPNGSATGGLELINATAAWQSYDQRGGNATVAVLDTGVDPTAHPDLEPQAWSEFAMDGGHVPSEPYDPHGHGTHTSGTAVGATTPNGTHYGVAPNATLYHGKVATGSGSASYASVIAGMEWAIEQRPRPDAISLSLGLSARGLFIEPVQRARAAGTVVVVSSGNSGVGTSGSPASIYPSLSVGAVDDTGRVTDFSSGRRVQTSRTWGLYAPDDWPDEYVVPDVVAPGYEVYSAVPSGYGRMSGTSMAAPHVAGAVALLRSEHPDLTVAGVQYRLESTAEQYHGNGTVNRRAGHGVIDLTAALEPRSETVSGVVHIDGRPADNVTVRAAGYTTTTDESGAYSVRVPAGAVTVSADQFGWERASETVDSAERTRVNLSITERSPAIALSSGPDQYASPNETITTRVRVASAEELTPVVHGDPISESAGLGLSVAGQSVRPNETVGLPENASTVDVTMRPDAGYVGEVGLTLVASDGTARSNWTVGPLRIHPDPIVVPDDVGSENLQSALNIAGTGTTVRFENDERMTIPVTPNASAESTQAGPVFDTGLAVVRPMTITASPDAAPLRFVSRTRGSSTAIATIASSPQVTITNLTIEGNVTTGIANEGPSVTVRNTTVRDVTTGFRHYPLFYSLGGADAAGGSITDSQFENVSLGVDTYGPMRSISNTTVRDARTGYWLFSNGVSVRNASADVSQIGAIVQGSNVSVRDLDVDVENSSRPSRSPSGLAELRPRGLFLVTDGTVRDVDVRVDDPTAVSGIQIVESKATVSAATVRGAGVDIESVRGTTITDLTVQDAPEGLRVGAYNGSSAALPETTRNVSVSGATVSGADRAIAIENGSEATIDDARVTNGSISFGAVDPSTATVRNLSVRGSASIAASGRNVTVRRTTPPALPDDRERVSPALRATERGPSATLDLGVRDTGPIGAVDLTTLALSRYASGGWTATAAADDDRRAAADDVALPGTYALLGEPSEGLQVTAIDLPDRARPGERVRLGATVENAGATTVTDEIRYSADGVERNSTTIALAPNETRTVGLSWVVPANATLGAHTQRIAAGGSGLTAPLTVEAPTGRIAGRVLGDRDDHAVANATVAVEGPQGRTVSTNATGAFAVDGLLPDRSYTLTVERAGYTTESRTVGGNESAIVRLRQRARYLGLSAVDIGSADGSVTATATVTNLGRADWTAPIELSVDDRVVASRSITLAPGQRRTITVRHAVDAGEHTVGLASANESVATSLAVQSAPATDDSGGGGVAVDDRIEITTEAPTDAVRTPVPTTATPTTTSAPDPTATSTPETESTTDAGGAGPADGGLPLGPISALVGVLAFVAAALVVRRV</sequence>
<dbReference type="PROSITE" id="PS51892">
    <property type="entry name" value="SUBTILASE"/>
    <property type="match status" value="1"/>
</dbReference>
<dbReference type="Gene3D" id="2.60.40.1120">
    <property type="entry name" value="Carboxypeptidase-like, regulatory domain"/>
    <property type="match status" value="2"/>
</dbReference>
<dbReference type="SUPFAM" id="SSF52743">
    <property type="entry name" value="Subtilisin-like"/>
    <property type="match status" value="1"/>
</dbReference>
<dbReference type="SUPFAM" id="SSF51126">
    <property type="entry name" value="Pectin lyase-like"/>
    <property type="match status" value="2"/>
</dbReference>
<dbReference type="InterPro" id="IPR013783">
    <property type="entry name" value="Ig-like_fold"/>
</dbReference>
<dbReference type="GO" id="GO:0004252">
    <property type="term" value="F:serine-type endopeptidase activity"/>
    <property type="evidence" value="ECO:0007669"/>
    <property type="project" value="UniProtKB-UniRule"/>
</dbReference>
<dbReference type="KEGG" id="harc:HARCEL1_11260"/>
<evidence type="ECO:0000313" key="11">
    <source>
        <dbReference type="Proteomes" id="UP000244727"/>
    </source>
</evidence>
<keyword evidence="2 6" id="KW-0645">Protease</keyword>
<evidence type="ECO:0000256" key="8">
    <source>
        <dbReference type="SAM" id="Phobius"/>
    </source>
</evidence>
<accession>A0A2R4X364</accession>
<keyword evidence="4 6" id="KW-0720">Serine protease</keyword>
<dbReference type="InterPro" id="IPR000209">
    <property type="entry name" value="Peptidase_S8/S53_dom"/>
</dbReference>
<dbReference type="GO" id="GO:0006508">
    <property type="term" value="P:proteolysis"/>
    <property type="evidence" value="ECO:0007669"/>
    <property type="project" value="UniProtKB-KW"/>
</dbReference>
<keyword evidence="8" id="KW-0812">Transmembrane</keyword>
<dbReference type="InterPro" id="IPR006626">
    <property type="entry name" value="PbH1"/>
</dbReference>
<dbReference type="Gene3D" id="2.60.40.10">
    <property type="entry name" value="Immunoglobulins"/>
    <property type="match status" value="2"/>
</dbReference>
<name>A0A2R4X364_9EURY</name>
<evidence type="ECO:0000256" key="5">
    <source>
        <dbReference type="PIRSR" id="PIRSR615500-1"/>
    </source>
</evidence>
<keyword evidence="8" id="KW-1133">Transmembrane helix</keyword>
<comment type="similarity">
    <text evidence="1 6">Belongs to the peptidase S8 family.</text>
</comment>
<dbReference type="Gene3D" id="3.40.50.200">
    <property type="entry name" value="Peptidase S8/S53 domain"/>
    <property type="match status" value="1"/>
</dbReference>
<feature type="region of interest" description="Disordered" evidence="7">
    <location>
        <begin position="25"/>
        <end position="68"/>
    </location>
</feature>
<dbReference type="InterPro" id="IPR050131">
    <property type="entry name" value="Peptidase_S8_subtilisin-like"/>
</dbReference>
<feature type="region of interest" description="Disordered" evidence="7">
    <location>
        <begin position="1464"/>
        <end position="1510"/>
    </location>
</feature>
<dbReference type="InterPro" id="IPR036852">
    <property type="entry name" value="Peptidase_S8/S53_dom_sf"/>
</dbReference>
<evidence type="ECO:0000256" key="4">
    <source>
        <dbReference type="ARBA" id="ARBA00022825"/>
    </source>
</evidence>
<dbReference type="InterPro" id="IPR011050">
    <property type="entry name" value="Pectin_lyase_fold/virulence"/>
</dbReference>
<dbReference type="PROSITE" id="PS00138">
    <property type="entry name" value="SUBTILASE_SER"/>
    <property type="match status" value="1"/>
</dbReference>
<dbReference type="SMART" id="SM00710">
    <property type="entry name" value="PbH1"/>
    <property type="match status" value="5"/>
</dbReference>
<proteinExistence type="inferred from homology"/>
<gene>
    <name evidence="10" type="ORF">HARCEL1_11260</name>
</gene>
<dbReference type="GeneID" id="36513093"/>
<evidence type="ECO:0000256" key="3">
    <source>
        <dbReference type="ARBA" id="ARBA00022801"/>
    </source>
</evidence>
<dbReference type="EMBL" id="CP028858">
    <property type="protein sequence ID" value="AWB28239.1"/>
    <property type="molecule type" value="Genomic_DNA"/>
</dbReference>
<feature type="active site" description="Charge relay system" evidence="5 6">
    <location>
        <position position="276"/>
    </location>
</feature>
<feature type="domain" description="Peptidase S8/S53" evidence="9">
    <location>
        <begin position="232"/>
        <end position="499"/>
    </location>
</feature>
<dbReference type="PANTHER" id="PTHR43806">
    <property type="entry name" value="PEPTIDASE S8"/>
    <property type="match status" value="1"/>
</dbReference>
<protein>
    <recommendedName>
        <fullName evidence="9">Peptidase S8/S53 domain-containing protein</fullName>
    </recommendedName>
</protein>